<dbReference type="GO" id="GO:0045182">
    <property type="term" value="F:translation regulator activity"/>
    <property type="evidence" value="ECO:0007669"/>
    <property type="project" value="TreeGrafter"/>
</dbReference>
<feature type="region of interest" description="Disordered" evidence="2">
    <location>
        <begin position="26"/>
        <end position="49"/>
    </location>
</feature>
<dbReference type="GO" id="GO:0048513">
    <property type="term" value="P:animal organ development"/>
    <property type="evidence" value="ECO:0007669"/>
    <property type="project" value="TreeGrafter"/>
</dbReference>
<dbReference type="PANTHER" id="PTHR10603">
    <property type="entry name" value="FRAGILE X MENTAL RETARDATION SYNDROME-RELATED PROTEIN"/>
    <property type="match status" value="1"/>
</dbReference>
<dbReference type="InterPro" id="IPR004087">
    <property type="entry name" value="KH_dom"/>
</dbReference>
<feature type="region of interest" description="Disordered" evidence="2">
    <location>
        <begin position="432"/>
        <end position="661"/>
    </location>
</feature>
<organism evidence="4 5">
    <name type="scientific">Fasciolopsis buskii</name>
    <dbReference type="NCBI Taxonomy" id="27845"/>
    <lineage>
        <taxon>Eukaryota</taxon>
        <taxon>Metazoa</taxon>
        <taxon>Spiralia</taxon>
        <taxon>Lophotrochozoa</taxon>
        <taxon>Platyhelminthes</taxon>
        <taxon>Trematoda</taxon>
        <taxon>Digenea</taxon>
        <taxon>Plagiorchiida</taxon>
        <taxon>Echinostomata</taxon>
        <taxon>Echinostomatoidea</taxon>
        <taxon>Fasciolidae</taxon>
        <taxon>Fasciolopsis</taxon>
    </lineage>
</organism>
<accession>A0A8E0VHR4</accession>
<gene>
    <name evidence="4" type="ORF">FBUS_08381</name>
</gene>
<proteinExistence type="predicted"/>
<dbReference type="GO" id="GO:0003730">
    <property type="term" value="F:mRNA 3'-UTR binding"/>
    <property type="evidence" value="ECO:0007669"/>
    <property type="project" value="TreeGrafter"/>
</dbReference>
<feature type="compositionally biased region" description="Polar residues" evidence="2">
    <location>
        <begin position="468"/>
        <end position="483"/>
    </location>
</feature>
<dbReference type="GO" id="GO:0010494">
    <property type="term" value="C:cytoplasmic stress granule"/>
    <property type="evidence" value="ECO:0007669"/>
    <property type="project" value="TreeGrafter"/>
</dbReference>
<sequence length="661" mass="71744">YIIPTFSRCRNVCAGQDAEVLFAVQDPPSADGDLPAAPSNDTNAQSASSSSYNASHLELPAWWPCHVQKVRDDMAVVKLDVKPMPNASPADQAVCNQLSNTADIVSRVCLRQSVPDAPHLTSETVLRHCIEIPKELADFASDTAVHTEFVKHCGGPTSLFYDAEAGHLVVLSTDKDTIDNVVTRGPDNLRSTMAHSRSSGDWDSDPSLVVEKFYVPQRLMGLAIGTHGANIRAAREIPGVISVRVHETPGPNWRGGSTGVEPVGDCGDAALIIVEAKNVEAAKQARAKLEFVDLHLGVPQRYVARLIGRRAANILSVVEKSRVVSIHLDNETQCPSDEEEVLNIGHLDLNYPGPPSSDMRRIFLRAGAPQAVTQPPTDDRYSGFILSGTRESVEKARLLISFQLDYMYDLEKLEEDNLEIMRSLESDGPVGHAALGYPNGPGRWSGSGGRGLTRGAPNKRPIGRGPQSYPQGSAADNSFNSNPPERDAGMGYGYGVGRRPPRGSTRPYSDSRGRGRGRGSARYSRENHDWHDQTGSNGDVTDRRRGSGDSDQMDVCFATDDERADHQPVQNEHLPRKRSDQNQSAQSAGPRQDIDDGYRASDEYEPGENGGQPNGVPRSKAAATSARQRGDHERGRQGSRPSRNRRVDRGRGAISATGTYA</sequence>
<dbReference type="GO" id="GO:0043488">
    <property type="term" value="P:regulation of mRNA stability"/>
    <property type="evidence" value="ECO:0007669"/>
    <property type="project" value="TreeGrafter"/>
</dbReference>
<comment type="caution">
    <text evidence="4">The sequence shown here is derived from an EMBL/GenBank/DDBJ whole genome shotgun (WGS) entry which is preliminary data.</text>
</comment>
<feature type="domain" description="K Homology" evidence="3">
    <location>
        <begin position="292"/>
        <end position="405"/>
    </location>
</feature>
<dbReference type="Proteomes" id="UP000728185">
    <property type="component" value="Unassembled WGS sequence"/>
</dbReference>
<dbReference type="SUPFAM" id="SSF54791">
    <property type="entry name" value="Eukaryotic type KH-domain (KH-domain type I)"/>
    <property type="match status" value="1"/>
</dbReference>
<feature type="compositionally biased region" description="Low complexity" evidence="2">
    <location>
        <begin position="39"/>
        <end position="49"/>
    </location>
</feature>
<evidence type="ECO:0000313" key="5">
    <source>
        <dbReference type="Proteomes" id="UP000728185"/>
    </source>
</evidence>
<keyword evidence="1" id="KW-0694">RNA-binding</keyword>
<evidence type="ECO:0000313" key="4">
    <source>
        <dbReference type="EMBL" id="KAA0188960.1"/>
    </source>
</evidence>
<dbReference type="PANTHER" id="PTHR10603:SF7">
    <property type="entry name" value="FRAGILE X MESSENGER RIBONUCLEOPROTEIN 1 HOMOLOG"/>
    <property type="match status" value="1"/>
</dbReference>
<dbReference type="InterPro" id="IPR036612">
    <property type="entry name" value="KH_dom_type_1_sf"/>
</dbReference>
<dbReference type="Gene3D" id="3.30.1370.10">
    <property type="entry name" value="K Homology domain, type 1"/>
    <property type="match status" value="2"/>
</dbReference>
<name>A0A8E0VHR4_9TREM</name>
<dbReference type="InterPro" id="IPR040148">
    <property type="entry name" value="FMR1"/>
</dbReference>
<reference evidence="4" key="1">
    <citation type="submission" date="2019-05" db="EMBL/GenBank/DDBJ databases">
        <title>Annotation for the trematode Fasciolopsis buski.</title>
        <authorList>
            <person name="Choi Y.-J."/>
        </authorList>
    </citation>
    <scope>NUCLEOTIDE SEQUENCE</scope>
    <source>
        <strain evidence="4">HT</strain>
        <tissue evidence="4">Whole worm</tissue>
    </source>
</reference>
<evidence type="ECO:0000256" key="1">
    <source>
        <dbReference type="PROSITE-ProRule" id="PRU00117"/>
    </source>
</evidence>
<keyword evidence="5" id="KW-1185">Reference proteome</keyword>
<dbReference type="GO" id="GO:0005634">
    <property type="term" value="C:nucleus"/>
    <property type="evidence" value="ECO:0007669"/>
    <property type="project" value="TreeGrafter"/>
</dbReference>
<evidence type="ECO:0000259" key="3">
    <source>
        <dbReference type="SMART" id="SM00322"/>
    </source>
</evidence>
<dbReference type="EMBL" id="LUCM01008099">
    <property type="protein sequence ID" value="KAA0188960.1"/>
    <property type="molecule type" value="Genomic_DNA"/>
</dbReference>
<dbReference type="PROSITE" id="PS50084">
    <property type="entry name" value="KH_TYPE_1"/>
    <property type="match status" value="2"/>
</dbReference>
<dbReference type="AlphaFoldDB" id="A0A8E0VHR4"/>
<dbReference type="GO" id="GO:0045727">
    <property type="term" value="P:positive regulation of translation"/>
    <property type="evidence" value="ECO:0007669"/>
    <property type="project" value="TreeGrafter"/>
</dbReference>
<feature type="compositionally biased region" description="Basic and acidic residues" evidence="2">
    <location>
        <begin position="523"/>
        <end position="532"/>
    </location>
</feature>
<dbReference type="OrthoDB" id="424249at2759"/>
<evidence type="ECO:0000256" key="2">
    <source>
        <dbReference type="SAM" id="MobiDB-lite"/>
    </source>
</evidence>
<dbReference type="GO" id="GO:0051028">
    <property type="term" value="P:mRNA transport"/>
    <property type="evidence" value="ECO:0007669"/>
    <property type="project" value="TreeGrafter"/>
</dbReference>
<feature type="non-terminal residue" evidence="4">
    <location>
        <position position="1"/>
    </location>
</feature>
<protein>
    <submittedName>
        <fullName evidence="4">Fragile X mental retardation protein 1</fullName>
    </submittedName>
</protein>
<dbReference type="SMART" id="SM00322">
    <property type="entry name" value="KH"/>
    <property type="match status" value="2"/>
</dbReference>
<feature type="compositionally biased region" description="Gly residues" evidence="2">
    <location>
        <begin position="443"/>
        <end position="452"/>
    </location>
</feature>
<feature type="compositionally biased region" description="Basic and acidic residues" evidence="2">
    <location>
        <begin position="592"/>
        <end position="602"/>
    </location>
</feature>
<dbReference type="CDD" id="cd22426">
    <property type="entry name" value="KH_I_FMR1_FXR_rpt2"/>
    <property type="match status" value="1"/>
</dbReference>
<feature type="domain" description="K Homology" evidence="3">
    <location>
        <begin position="207"/>
        <end position="291"/>
    </location>
</feature>